<feature type="transmembrane region" description="Helical" evidence="1">
    <location>
        <begin position="628"/>
        <end position="649"/>
    </location>
</feature>
<keyword evidence="1" id="KW-0472">Membrane</keyword>
<dbReference type="EMBL" id="LHQR01000072">
    <property type="protein sequence ID" value="KXG45355.1"/>
    <property type="molecule type" value="Genomic_DNA"/>
</dbReference>
<feature type="domain" description="DUF6536" evidence="2">
    <location>
        <begin position="65"/>
        <end position="219"/>
    </location>
</feature>
<evidence type="ECO:0000256" key="1">
    <source>
        <dbReference type="SAM" id="Phobius"/>
    </source>
</evidence>
<dbReference type="PANTHER" id="PTHR35395:SF1">
    <property type="entry name" value="DUF6536 DOMAIN-CONTAINING PROTEIN"/>
    <property type="match status" value="1"/>
</dbReference>
<sequence length="841" mass="93025">MGSEDIWPRAKSLFTGQRYHGVPSTQTEKSSLKFSHRIEGQENIEENTETQVIEHESSNPPKPHWINGVLLCAKATAVMLLLNLIFIAVAAGLSNQNPKNSGFSSIQVMYQGSCALSKRWNIALHLIINVLSTGILGASNYCMQSLVAPSREEVDKYHAQGRWLDIGSSSVRNLFVIGRPRLSLWLVLLVTGTPFHLLYNSIVFESVAVNELRGLVAPGDLNSSNVASLKTPTLERCFTIAPRFEGGDTPEEWSTYNATELAYQSNDGFPEGKLNWHDFSSDIAAGNYERLDAQECNKLDSFRENGGAKVVVMLTNELSVSQGGTDAIFWTRLLGLPDHEMTGFNFASKSLVVNLLESGRDHYYTNENFTYQACMDTLDQNICSDALLLLDWATQQEEQPTLESANQYVQSYNSSVVTAIGYDEICRGGDTAAPESHTYHVNGCLVLRIENRCQLLYSPPICIIIALATFVKVVAMFLSARIGRHRSPPLLTVGDAVASFMEKPDSTTEGMCWLTNADVRKGVWKVSQKTEDPAEEPLGGVSQQKPMVYKRLSRRKRWMQAPSLKRWITTLTLCFALIAVGVFLFEQAIDSTGSRLVTLSLLSELWTEGFSGAGASTTLVDLGKGLPALSNVVIANIPQLLITISYFFYNSVLTSMLATAEYSSYGISSKPLRVTWPISGSTQQSTYWLSMPYRYGVPLIVIYMVLHWLISQSIFYVRVNAYDWVGRQIQHYSISSMGHNRLAIFISILVGAFMVCLLIGVSFRRFKSEMPLAGACSAAISAACHPPKDEDLSHNTRGPVMWGETVASSSWGDFGAIEDDKGHCSFTSLEPVRPSLSKMYA</sequence>
<keyword evidence="1" id="KW-1133">Transmembrane helix</keyword>
<feature type="transmembrane region" description="Helical" evidence="1">
    <location>
        <begin position="695"/>
        <end position="717"/>
    </location>
</feature>
<dbReference type="InterPro" id="IPR046623">
    <property type="entry name" value="DUF6536"/>
</dbReference>
<keyword evidence="4" id="KW-1185">Reference proteome</keyword>
<evidence type="ECO:0000259" key="2">
    <source>
        <dbReference type="Pfam" id="PF20163"/>
    </source>
</evidence>
<gene>
    <name evidence="3" type="ORF">PGRI_042680</name>
</gene>
<organism evidence="3 4">
    <name type="scientific">Penicillium patulum</name>
    <name type="common">Penicillium griseofulvum</name>
    <dbReference type="NCBI Taxonomy" id="5078"/>
    <lineage>
        <taxon>Eukaryota</taxon>
        <taxon>Fungi</taxon>
        <taxon>Dikarya</taxon>
        <taxon>Ascomycota</taxon>
        <taxon>Pezizomycotina</taxon>
        <taxon>Eurotiomycetes</taxon>
        <taxon>Eurotiomycetidae</taxon>
        <taxon>Eurotiales</taxon>
        <taxon>Aspergillaceae</taxon>
        <taxon>Penicillium</taxon>
    </lineage>
</organism>
<proteinExistence type="predicted"/>
<dbReference type="OMA" id="PIMFTIC"/>
<keyword evidence="1" id="KW-0812">Transmembrane</keyword>
<dbReference type="GeneID" id="63707281"/>
<dbReference type="OrthoDB" id="5429634at2759"/>
<evidence type="ECO:0000313" key="3">
    <source>
        <dbReference type="EMBL" id="KXG45355.1"/>
    </source>
</evidence>
<dbReference type="RefSeq" id="XP_040643891.1">
    <property type="nucleotide sequence ID" value="XM_040791981.1"/>
</dbReference>
<evidence type="ECO:0000313" key="4">
    <source>
        <dbReference type="Proteomes" id="UP000070168"/>
    </source>
</evidence>
<feature type="transmembrane region" description="Helical" evidence="1">
    <location>
        <begin position="564"/>
        <end position="585"/>
    </location>
</feature>
<feature type="transmembrane region" description="Helical" evidence="1">
    <location>
        <begin position="455"/>
        <end position="478"/>
    </location>
</feature>
<feature type="transmembrane region" description="Helical" evidence="1">
    <location>
        <begin position="182"/>
        <end position="199"/>
    </location>
</feature>
<dbReference type="Pfam" id="PF20163">
    <property type="entry name" value="DUF6536"/>
    <property type="match status" value="1"/>
</dbReference>
<reference evidence="3 4" key="1">
    <citation type="journal article" date="2016" name="BMC Genomics">
        <title>Genome sequencing and secondary metabolism of the postharvest pathogen Penicillium griseofulvum.</title>
        <authorList>
            <person name="Banani H."/>
            <person name="Marcet-Houben M."/>
            <person name="Ballester A.R."/>
            <person name="Abbruscato P."/>
            <person name="Gonzalez-Candelas L."/>
            <person name="Gabaldon T."/>
            <person name="Spadaro D."/>
        </authorList>
    </citation>
    <scope>NUCLEOTIDE SEQUENCE [LARGE SCALE GENOMIC DNA]</scope>
    <source>
        <strain evidence="3 4">PG3</strain>
    </source>
</reference>
<dbReference type="AlphaFoldDB" id="A0A135L8R9"/>
<comment type="caution">
    <text evidence="3">The sequence shown here is derived from an EMBL/GenBank/DDBJ whole genome shotgun (WGS) entry which is preliminary data.</text>
</comment>
<dbReference type="Proteomes" id="UP000070168">
    <property type="component" value="Unassembled WGS sequence"/>
</dbReference>
<name>A0A135L8R9_PENPA</name>
<feature type="transmembrane region" description="Helical" evidence="1">
    <location>
        <begin position="742"/>
        <end position="763"/>
    </location>
</feature>
<dbReference type="PANTHER" id="PTHR35395">
    <property type="entry name" value="DUF6536 DOMAIN-CONTAINING PROTEIN"/>
    <property type="match status" value="1"/>
</dbReference>
<feature type="transmembrane region" description="Helical" evidence="1">
    <location>
        <begin position="65"/>
        <end position="93"/>
    </location>
</feature>
<protein>
    <recommendedName>
        <fullName evidence="2">DUF6536 domain-containing protein</fullName>
    </recommendedName>
</protein>
<accession>A0A135L8R9</accession>